<organism evidence="2 3">
    <name type="scientific">Caldimonas mangrovi</name>
    <dbReference type="NCBI Taxonomy" id="2944811"/>
    <lineage>
        <taxon>Bacteria</taxon>
        <taxon>Pseudomonadati</taxon>
        <taxon>Pseudomonadota</taxon>
        <taxon>Betaproteobacteria</taxon>
        <taxon>Burkholderiales</taxon>
        <taxon>Sphaerotilaceae</taxon>
        <taxon>Caldimonas</taxon>
    </lineage>
</organism>
<dbReference type="RefSeq" id="WP_251777858.1">
    <property type="nucleotide sequence ID" value="NZ_JAMKFE010000004.1"/>
</dbReference>
<proteinExistence type="predicted"/>
<dbReference type="EMBL" id="JAMKFE010000004">
    <property type="protein sequence ID" value="MCM5679659.1"/>
    <property type="molecule type" value="Genomic_DNA"/>
</dbReference>
<sequence>MQMNASTPRFAAHRNRAGRPVGRQSSRGVVLVIALILVVVIGVSSAVAIRTSLFGDMVSQNMRAQNLAFQSAELALRYCEGEVHRVIMAEEELGIAVIYGGTEDEWRNETNWEAANAVPDDFLGDNLSYAVTPQCMVKQINYLDAFGSASPKPDSKSPLDQGGFPVEEVKLFRITARGYSPDFRRDDDGLAVAGAMATVQSTIRALP</sequence>
<evidence type="ECO:0008006" key="4">
    <source>
        <dbReference type="Google" id="ProtNLM"/>
    </source>
</evidence>
<reference evidence="2" key="1">
    <citation type="submission" date="2022-05" db="EMBL/GenBank/DDBJ databases">
        <title>Schlegelella sp. nov., isolated from mangrove soil.</title>
        <authorList>
            <person name="Liu Y."/>
            <person name="Ge X."/>
            <person name="Liu W."/>
        </authorList>
    </citation>
    <scope>NUCLEOTIDE SEQUENCE</scope>
    <source>
        <strain evidence="2">S2-27</strain>
    </source>
</reference>
<evidence type="ECO:0000313" key="2">
    <source>
        <dbReference type="EMBL" id="MCM5679659.1"/>
    </source>
</evidence>
<gene>
    <name evidence="2" type="ORF">M8A51_08945</name>
</gene>
<name>A0ABT0YLQ3_9BURK</name>
<keyword evidence="3" id="KW-1185">Reference proteome</keyword>
<evidence type="ECO:0000256" key="1">
    <source>
        <dbReference type="SAM" id="MobiDB-lite"/>
    </source>
</evidence>
<protein>
    <recommendedName>
        <fullName evidence="4">Type 4 fimbrial biogenesis protein PilX N-terminal domain-containing protein</fullName>
    </recommendedName>
</protein>
<accession>A0ABT0YLQ3</accession>
<comment type="caution">
    <text evidence="2">The sequence shown here is derived from an EMBL/GenBank/DDBJ whole genome shotgun (WGS) entry which is preliminary data.</text>
</comment>
<dbReference type="Proteomes" id="UP001165541">
    <property type="component" value="Unassembled WGS sequence"/>
</dbReference>
<evidence type="ECO:0000313" key="3">
    <source>
        <dbReference type="Proteomes" id="UP001165541"/>
    </source>
</evidence>
<feature type="region of interest" description="Disordered" evidence="1">
    <location>
        <begin position="1"/>
        <end position="21"/>
    </location>
</feature>